<dbReference type="Gene3D" id="3.30.70.260">
    <property type="match status" value="2"/>
</dbReference>
<dbReference type="InterPro" id="IPR050990">
    <property type="entry name" value="UPF0237/GcvR_regulator"/>
</dbReference>
<proteinExistence type="predicted"/>
<feature type="domain" description="ACT" evidence="1">
    <location>
        <begin position="5"/>
        <end position="80"/>
    </location>
</feature>
<dbReference type="Pfam" id="PF13740">
    <property type="entry name" value="ACT_6"/>
    <property type="match status" value="2"/>
</dbReference>
<sequence length="188" mass="20880">MNKALISVLGNDQPGIMAAVATVITEHGGNIENLSQTLLQSVFGALLMVSMPEDAQCEELHKALQQVGQKMRLSIHVDPWDEQPTPWQENPPEVQPYILTVIGPDRRGLVAEVSTQLARHGVNITNIQAIFKGGKNPMDNLMVFEVDVPRSTIMQDLRDALHEVGQRLDIEIDTQHRKIFESVSNISN</sequence>
<evidence type="ECO:0000313" key="2">
    <source>
        <dbReference type="EMBL" id="PTB85991.1"/>
    </source>
</evidence>
<feature type="domain" description="ACT" evidence="1">
    <location>
        <begin position="98"/>
        <end position="175"/>
    </location>
</feature>
<dbReference type="EMBL" id="PYVN01000051">
    <property type="protein sequence ID" value="PTB85991.1"/>
    <property type="molecule type" value="Genomic_DNA"/>
</dbReference>
<comment type="caution">
    <text evidence="2">The sequence shown here is derived from an EMBL/GenBank/DDBJ whole genome shotgun (WGS) entry which is preliminary data.</text>
</comment>
<dbReference type="InterPro" id="IPR002912">
    <property type="entry name" value="ACT_dom"/>
</dbReference>
<dbReference type="AlphaFoldDB" id="A0A2T4CWS3"/>
<dbReference type="PANTHER" id="PTHR34875">
    <property type="entry name" value="UPF0237 PROTEIN MJ1558"/>
    <property type="match status" value="1"/>
</dbReference>
<gene>
    <name evidence="2" type="ORF">C9940_04200</name>
</gene>
<accession>A0A2T4CWS3</accession>
<reference evidence="2" key="1">
    <citation type="submission" date="2018-03" db="EMBL/GenBank/DDBJ databases">
        <title>Cross-interface Injection: A General Nanoliter Liquid Handling Method Applied to Single Cells Genome Amplification Automated Nanoliter Liquid Handling Applied to Single Cell Multiple Displacement Amplification.</title>
        <authorList>
            <person name="Yun J."/>
            <person name="Xu P."/>
            <person name="Xu J."/>
            <person name="Dai X."/>
            <person name="Wang Y."/>
            <person name="Zheng X."/>
            <person name="Cao C."/>
            <person name="Yi Q."/>
            <person name="Zhu Y."/>
            <person name="Wang L."/>
            <person name="Dong Z."/>
            <person name="Huang Y."/>
            <person name="Huang L."/>
            <person name="Du W."/>
        </authorList>
    </citation>
    <scope>NUCLEOTIDE SEQUENCE [LARGE SCALE GENOMIC DNA]</scope>
    <source>
        <strain evidence="2">Z-D3-2</strain>
    </source>
</reference>
<organism evidence="2">
    <name type="scientific">Pseudidiomarina aestuarii</name>
    <dbReference type="NCBI Taxonomy" id="624146"/>
    <lineage>
        <taxon>Bacteria</taxon>
        <taxon>Pseudomonadati</taxon>
        <taxon>Pseudomonadota</taxon>
        <taxon>Gammaproteobacteria</taxon>
        <taxon>Alteromonadales</taxon>
        <taxon>Idiomarinaceae</taxon>
        <taxon>Pseudidiomarina</taxon>
    </lineage>
</organism>
<dbReference type="SUPFAM" id="SSF55021">
    <property type="entry name" value="ACT-like"/>
    <property type="match status" value="2"/>
</dbReference>
<dbReference type="PANTHER" id="PTHR34875:SF6">
    <property type="entry name" value="UPF0237 PROTEIN MJ1558"/>
    <property type="match status" value="1"/>
</dbReference>
<dbReference type="PROSITE" id="PS51671">
    <property type="entry name" value="ACT"/>
    <property type="match status" value="2"/>
</dbReference>
<dbReference type="InterPro" id="IPR045865">
    <property type="entry name" value="ACT-like_dom_sf"/>
</dbReference>
<name>A0A2T4CWS3_9GAMM</name>
<protein>
    <submittedName>
        <fullName evidence="2">Amino acid-binding ACT protein</fullName>
    </submittedName>
</protein>
<evidence type="ECO:0000259" key="1">
    <source>
        <dbReference type="PROSITE" id="PS51671"/>
    </source>
</evidence>